<name>A0A5P8P035_9BACT</name>
<protein>
    <submittedName>
        <fullName evidence="2">Dabb family protein</fullName>
    </submittedName>
</protein>
<dbReference type="PANTHER" id="PTHR37832:SF1">
    <property type="entry name" value="STRESS-RESPONSE A_B BARREL DOMAIN-CONTAINING PROTEIN"/>
    <property type="match status" value="1"/>
</dbReference>
<gene>
    <name evidence="2" type="ORF">FJR48_04710</name>
</gene>
<dbReference type="InterPro" id="IPR011008">
    <property type="entry name" value="Dimeric_a/b-barrel"/>
</dbReference>
<dbReference type="RefSeq" id="WP_152307006.1">
    <property type="nucleotide sequence ID" value="NZ_CP043617.1"/>
</dbReference>
<organism evidence="2 3">
    <name type="scientific">Sulfurimonas lithotrophica</name>
    <dbReference type="NCBI Taxonomy" id="2590022"/>
    <lineage>
        <taxon>Bacteria</taxon>
        <taxon>Pseudomonadati</taxon>
        <taxon>Campylobacterota</taxon>
        <taxon>Epsilonproteobacteria</taxon>
        <taxon>Campylobacterales</taxon>
        <taxon>Sulfurimonadaceae</taxon>
        <taxon>Sulfurimonas</taxon>
    </lineage>
</organism>
<feature type="domain" description="Stress-response A/B barrel" evidence="1">
    <location>
        <begin position="2"/>
        <end position="94"/>
    </location>
</feature>
<dbReference type="Gene3D" id="3.30.70.100">
    <property type="match status" value="1"/>
</dbReference>
<accession>A0A5P8P035</accession>
<dbReference type="Proteomes" id="UP000326944">
    <property type="component" value="Chromosome"/>
</dbReference>
<dbReference type="OrthoDB" id="9808130at2"/>
<evidence type="ECO:0000313" key="2">
    <source>
        <dbReference type="EMBL" id="QFR49063.1"/>
    </source>
</evidence>
<dbReference type="Pfam" id="PF07876">
    <property type="entry name" value="Dabb"/>
    <property type="match status" value="1"/>
</dbReference>
<dbReference type="AlphaFoldDB" id="A0A5P8P035"/>
<proteinExistence type="predicted"/>
<keyword evidence="3" id="KW-1185">Reference proteome</keyword>
<evidence type="ECO:0000313" key="3">
    <source>
        <dbReference type="Proteomes" id="UP000326944"/>
    </source>
</evidence>
<dbReference type="PANTHER" id="PTHR37832">
    <property type="entry name" value="BLL2683 PROTEIN"/>
    <property type="match status" value="1"/>
</dbReference>
<dbReference type="SUPFAM" id="SSF54909">
    <property type="entry name" value="Dimeric alpha+beta barrel"/>
    <property type="match status" value="1"/>
</dbReference>
<dbReference type="SMART" id="SM00886">
    <property type="entry name" value="Dabb"/>
    <property type="match status" value="1"/>
</dbReference>
<sequence length="96" mass="11158">MIVHIVMFKFKDENKQENLLVVKSKLEELQSKIPMLEKMEVGIDFNQSERAFDLSLYSTFATKEDLKAYAVHPAHLEVVELIKKVTEVSKVVDYEL</sequence>
<dbReference type="PROSITE" id="PS51502">
    <property type="entry name" value="S_R_A_B_BARREL"/>
    <property type="match status" value="1"/>
</dbReference>
<dbReference type="InterPro" id="IPR013097">
    <property type="entry name" value="Dabb"/>
</dbReference>
<dbReference type="KEGG" id="sulg:FJR48_04710"/>
<evidence type="ECO:0000259" key="1">
    <source>
        <dbReference type="PROSITE" id="PS51502"/>
    </source>
</evidence>
<dbReference type="EMBL" id="CP043617">
    <property type="protein sequence ID" value="QFR49063.1"/>
    <property type="molecule type" value="Genomic_DNA"/>
</dbReference>
<reference evidence="2 3" key="1">
    <citation type="submission" date="2019-09" db="EMBL/GenBank/DDBJ databases">
        <title>Sulfurimonas gotlandica sp. nov., a chemoautotrophic and psychrotolerant epsilonproteobacterium isolated from a pelagic redoxcline, and an emended description of the genus Sulfurimonas.</title>
        <authorList>
            <person name="Wang S."/>
            <person name="Jiang L."/>
            <person name="Shao S."/>
        </authorList>
    </citation>
    <scope>NUCLEOTIDE SEQUENCE [LARGE SCALE GENOMIC DNA]</scope>
    <source>
        <strain evidence="2 3">GYSZ_1</strain>
    </source>
</reference>